<keyword evidence="4" id="KW-1185">Reference proteome</keyword>
<evidence type="ECO:0000256" key="1">
    <source>
        <dbReference type="SAM" id="SignalP"/>
    </source>
</evidence>
<gene>
    <name evidence="3" type="ORF">PROAA_1000004</name>
</gene>
<dbReference type="Proteomes" id="UP000199600">
    <property type="component" value="Unassembled WGS sequence"/>
</dbReference>
<dbReference type="InterPro" id="IPR005074">
    <property type="entry name" value="Peptidase_C39"/>
</dbReference>
<evidence type="ECO:0000313" key="3">
    <source>
        <dbReference type="EMBL" id="SBT03247.1"/>
    </source>
</evidence>
<proteinExistence type="predicted"/>
<dbReference type="GO" id="GO:0016020">
    <property type="term" value="C:membrane"/>
    <property type="evidence" value="ECO:0007669"/>
    <property type="project" value="InterPro"/>
</dbReference>
<dbReference type="GO" id="GO:0006508">
    <property type="term" value="P:proteolysis"/>
    <property type="evidence" value="ECO:0007669"/>
    <property type="project" value="InterPro"/>
</dbReference>
<protein>
    <recommendedName>
        <fullName evidence="2">Peptidase C39 domain-containing protein</fullName>
    </recommendedName>
</protein>
<dbReference type="Pfam" id="PF03412">
    <property type="entry name" value="Peptidase_C39"/>
    <property type="match status" value="1"/>
</dbReference>
<dbReference type="GO" id="GO:0005524">
    <property type="term" value="F:ATP binding"/>
    <property type="evidence" value="ECO:0007669"/>
    <property type="project" value="InterPro"/>
</dbReference>
<dbReference type="GO" id="GO:0008233">
    <property type="term" value="F:peptidase activity"/>
    <property type="evidence" value="ECO:0007669"/>
    <property type="project" value="InterPro"/>
</dbReference>
<dbReference type="Gene3D" id="3.90.70.10">
    <property type="entry name" value="Cysteine proteinases"/>
    <property type="match status" value="1"/>
</dbReference>
<organism evidence="3 4">
    <name type="scientific">Candidatus Propionivibrio aalborgensis</name>
    <dbReference type="NCBI Taxonomy" id="1860101"/>
    <lineage>
        <taxon>Bacteria</taxon>
        <taxon>Pseudomonadati</taxon>
        <taxon>Pseudomonadota</taxon>
        <taxon>Betaproteobacteria</taxon>
        <taxon>Rhodocyclales</taxon>
        <taxon>Rhodocyclaceae</taxon>
        <taxon>Propionivibrio</taxon>
    </lineage>
</organism>
<feature type="signal peptide" evidence="1">
    <location>
        <begin position="1"/>
        <end position="29"/>
    </location>
</feature>
<sequence>MIQPPLRRMCRLLPLLAALLATHASSVLASEGSRVALPSQFGGAFSVPVASIKGLHFHNTMHQKYDFSCGSAALATMLTHHYAYPVSEQDVFREMYERGDQNKIRKEGFSLLDMKNYLEAHGFEGDGFVAEIEQLLTAGIPAIALIKENGYYHFVVIKGMRNDRVLVGDPSAGTRTMPYTKFKGLWVNHILFVIRNKLELAKFNTDNDWRVAPSAPYVNSVHRGAAEPFFPKRGPSDY</sequence>
<evidence type="ECO:0000313" key="4">
    <source>
        <dbReference type="Proteomes" id="UP000199600"/>
    </source>
</evidence>
<keyword evidence="1" id="KW-0732">Signal</keyword>
<dbReference type="AlphaFoldDB" id="A0A1A8XFW6"/>
<evidence type="ECO:0000259" key="2">
    <source>
        <dbReference type="PROSITE" id="PS50990"/>
    </source>
</evidence>
<dbReference type="CDD" id="cd02423">
    <property type="entry name" value="Peptidase_C39G"/>
    <property type="match status" value="1"/>
</dbReference>
<dbReference type="PROSITE" id="PS50990">
    <property type="entry name" value="PEPTIDASE_C39"/>
    <property type="match status" value="1"/>
</dbReference>
<feature type="chain" id="PRO_5008381386" description="Peptidase C39 domain-containing protein" evidence="1">
    <location>
        <begin position="30"/>
        <end position="238"/>
    </location>
</feature>
<reference evidence="3 4" key="1">
    <citation type="submission" date="2016-06" db="EMBL/GenBank/DDBJ databases">
        <authorList>
            <person name="Kjaerup R.B."/>
            <person name="Dalgaard T.S."/>
            <person name="Juul-Madsen H.R."/>
        </authorList>
    </citation>
    <scope>NUCLEOTIDE SEQUENCE [LARGE SCALE GENOMIC DNA]</scope>
    <source>
        <strain evidence="3">2</strain>
    </source>
</reference>
<feature type="domain" description="Peptidase C39" evidence="2">
    <location>
        <begin position="63"/>
        <end position="193"/>
    </location>
</feature>
<accession>A0A1A8XFW6</accession>
<name>A0A1A8XFW6_9RHOO</name>
<dbReference type="EMBL" id="FLQY01000003">
    <property type="protein sequence ID" value="SBT03247.1"/>
    <property type="molecule type" value="Genomic_DNA"/>
</dbReference>